<feature type="region of interest" description="Disordered" evidence="9">
    <location>
        <begin position="1"/>
        <end position="43"/>
    </location>
</feature>
<evidence type="ECO:0000313" key="10">
    <source>
        <dbReference type="Proteomes" id="UP000694941"/>
    </source>
</evidence>
<evidence type="ECO:0000256" key="1">
    <source>
        <dbReference type="ARBA" id="ARBA00004123"/>
    </source>
</evidence>
<dbReference type="PROSITE" id="PS50082">
    <property type="entry name" value="WD_REPEATS_2"/>
    <property type="match status" value="5"/>
</dbReference>
<dbReference type="SUPFAM" id="SSF50978">
    <property type="entry name" value="WD40 repeat-like"/>
    <property type="match status" value="1"/>
</dbReference>
<feature type="repeat" description="WD" evidence="8">
    <location>
        <begin position="160"/>
        <end position="202"/>
    </location>
</feature>
<proteinExistence type="predicted"/>
<feature type="region of interest" description="Disordered" evidence="9">
    <location>
        <begin position="84"/>
        <end position="124"/>
    </location>
</feature>
<keyword evidence="10" id="KW-1185">Reference proteome</keyword>
<gene>
    <name evidence="11 12 13" type="primary">LOC106458734</name>
</gene>
<accession>A0ABM1SAU1</accession>
<dbReference type="Gene3D" id="2.130.10.10">
    <property type="entry name" value="YVTN repeat-like/Quinoprotein amine dehydrogenase"/>
    <property type="match status" value="3"/>
</dbReference>
<evidence type="ECO:0000256" key="7">
    <source>
        <dbReference type="ARBA" id="ARBA00040954"/>
    </source>
</evidence>
<feature type="repeat" description="WD" evidence="8">
    <location>
        <begin position="283"/>
        <end position="324"/>
    </location>
</feature>
<reference evidence="11 12" key="1">
    <citation type="submission" date="2025-05" db="UniProtKB">
        <authorList>
            <consortium name="RefSeq"/>
        </authorList>
    </citation>
    <scope>IDENTIFICATION</scope>
    <source>
        <tissue evidence="11 12">Muscle</tissue>
    </source>
</reference>
<feature type="repeat" description="WD" evidence="8">
    <location>
        <begin position="325"/>
        <end position="366"/>
    </location>
</feature>
<keyword evidence="4 8" id="KW-0853">WD repeat</keyword>
<dbReference type="PROSITE" id="PS00678">
    <property type="entry name" value="WD_REPEATS_1"/>
    <property type="match status" value="1"/>
</dbReference>
<organism evidence="10 12">
    <name type="scientific">Limulus polyphemus</name>
    <name type="common">Atlantic horseshoe crab</name>
    <dbReference type="NCBI Taxonomy" id="6850"/>
    <lineage>
        <taxon>Eukaryota</taxon>
        <taxon>Metazoa</taxon>
        <taxon>Ecdysozoa</taxon>
        <taxon>Arthropoda</taxon>
        <taxon>Chelicerata</taxon>
        <taxon>Merostomata</taxon>
        <taxon>Xiphosura</taxon>
        <taxon>Limulidae</taxon>
        <taxon>Limulus</taxon>
    </lineage>
</organism>
<evidence type="ECO:0000313" key="12">
    <source>
        <dbReference type="RefSeq" id="XP_022240746.1"/>
    </source>
</evidence>
<dbReference type="PROSITE" id="PS50294">
    <property type="entry name" value="WD_REPEATS_REGION"/>
    <property type="match status" value="3"/>
</dbReference>
<sequence length="507" mass="56122">MPQDGITGKPPKSKRKKNLARLRSNPDSDFQLSYTRGDDSDTVLPSSFRGRLYELFGQIEKEFEALYAENLTLKDKIDTLNEQLEREVSNPNVDRPQGGEYPEGSEPVSGKTSTKGKRESLTASQLSQKIKSTYKLKASTSKIVSSFKTPTVACRLIREYIGHRDGVWEVSVSRCGVPVIATASADHTARLWSIQTGACLLQYQGHSGSVNAARFHPTQDLVVTASGDQSAHIWRAVVPNIAGEQTKYSSEEEVELSEKEDHGQEDADVPVNSTIIKNALQELHGHTGVVISADWLAGGDHVTTASWDRTANVFDAQTGELVNQLVGHDQDLTNISAHPTQKLLVSSSKDTTFRLWDFREAIHSVSVFQGHTESVTTATFTSGDKVVSGSDDRTVKVWDLKNMRSPLTTIRLDSPVNRLAVSSQHVIAIPHDNRHIRLYDVTGARIARLPRGNRQGHRRMVCSVAWADEQPQLHSNLFTCGFDRMTLGWHITLPTKNDSKPNVLKPN</sequence>
<comment type="subcellular location">
    <subcellularLocation>
        <location evidence="2">Cytoplasm</location>
    </subcellularLocation>
    <subcellularLocation>
        <location evidence="1">Nucleus</location>
    </subcellularLocation>
</comment>
<dbReference type="RefSeq" id="XP_022240746.1">
    <property type="nucleotide sequence ID" value="XM_022385038.1"/>
</dbReference>
<dbReference type="InterPro" id="IPR001680">
    <property type="entry name" value="WD40_rpt"/>
</dbReference>
<evidence type="ECO:0000313" key="11">
    <source>
        <dbReference type="RefSeq" id="XP_013773727.1"/>
    </source>
</evidence>
<dbReference type="InterPro" id="IPR019775">
    <property type="entry name" value="WD40_repeat_CS"/>
</dbReference>
<evidence type="ECO:0000256" key="5">
    <source>
        <dbReference type="ARBA" id="ARBA00022737"/>
    </source>
</evidence>
<keyword evidence="5" id="KW-0677">Repeat</keyword>
<dbReference type="CDD" id="cd00200">
    <property type="entry name" value="WD40"/>
    <property type="match status" value="1"/>
</dbReference>
<evidence type="ECO:0000256" key="4">
    <source>
        <dbReference type="ARBA" id="ARBA00022574"/>
    </source>
</evidence>
<evidence type="ECO:0000256" key="2">
    <source>
        <dbReference type="ARBA" id="ARBA00004496"/>
    </source>
</evidence>
<dbReference type="GeneID" id="106458734"/>
<dbReference type="SMART" id="SM00320">
    <property type="entry name" value="WD40"/>
    <property type="match status" value="7"/>
</dbReference>
<evidence type="ECO:0000256" key="6">
    <source>
        <dbReference type="ARBA" id="ARBA00023242"/>
    </source>
</evidence>
<dbReference type="PRINTS" id="PR00320">
    <property type="entry name" value="GPROTEINBRPT"/>
</dbReference>
<feature type="compositionally biased region" description="Basic residues" evidence="9">
    <location>
        <begin position="11"/>
        <end position="20"/>
    </location>
</feature>
<dbReference type="RefSeq" id="XP_013773727.1">
    <property type="nucleotide sequence ID" value="XM_013918273.2"/>
</dbReference>
<feature type="repeat" description="WD" evidence="8">
    <location>
        <begin position="203"/>
        <end position="234"/>
    </location>
</feature>
<dbReference type="PANTHER" id="PTHR19855">
    <property type="entry name" value="WD40 REPEAT PROTEIN 12, 37"/>
    <property type="match status" value="1"/>
</dbReference>
<dbReference type="InterPro" id="IPR020472">
    <property type="entry name" value="WD40_PAC1"/>
</dbReference>
<feature type="compositionally biased region" description="Polar residues" evidence="9">
    <location>
        <begin position="25"/>
        <end position="34"/>
    </location>
</feature>
<dbReference type="Proteomes" id="UP000694941">
    <property type="component" value="Unplaced"/>
</dbReference>
<dbReference type="Pfam" id="PF00400">
    <property type="entry name" value="WD40"/>
    <property type="match status" value="5"/>
</dbReference>
<keyword evidence="3" id="KW-0963">Cytoplasm</keyword>
<evidence type="ECO:0000313" key="13">
    <source>
        <dbReference type="RefSeq" id="XP_022240747.1"/>
    </source>
</evidence>
<feature type="repeat" description="WD" evidence="8">
    <location>
        <begin position="368"/>
        <end position="408"/>
    </location>
</feature>
<dbReference type="PANTHER" id="PTHR19855:SF12">
    <property type="entry name" value="WD REPEAT-CONTAINING PROTEIN 37"/>
    <property type="match status" value="1"/>
</dbReference>
<dbReference type="RefSeq" id="XP_022240747.1">
    <property type="nucleotide sequence ID" value="XM_022385039.1"/>
</dbReference>
<evidence type="ECO:0000256" key="8">
    <source>
        <dbReference type="PROSITE-ProRule" id="PRU00221"/>
    </source>
</evidence>
<keyword evidence="6" id="KW-0539">Nucleus</keyword>
<dbReference type="InterPro" id="IPR015943">
    <property type="entry name" value="WD40/YVTN_repeat-like_dom_sf"/>
</dbReference>
<dbReference type="InterPro" id="IPR036322">
    <property type="entry name" value="WD40_repeat_dom_sf"/>
</dbReference>
<evidence type="ECO:0000256" key="3">
    <source>
        <dbReference type="ARBA" id="ARBA00022490"/>
    </source>
</evidence>
<evidence type="ECO:0000256" key="9">
    <source>
        <dbReference type="SAM" id="MobiDB-lite"/>
    </source>
</evidence>
<name>A0ABM1SAU1_LIMPO</name>
<protein>
    <recommendedName>
        <fullName evidence="7">WD repeat-containing protein 37</fullName>
    </recommendedName>
</protein>